<evidence type="ECO:0000313" key="2">
    <source>
        <dbReference type="EMBL" id="CAL8095021.1"/>
    </source>
</evidence>
<evidence type="ECO:0000313" key="3">
    <source>
        <dbReference type="Proteomes" id="UP001642540"/>
    </source>
</evidence>
<proteinExistence type="predicted"/>
<protein>
    <submittedName>
        <fullName evidence="2">Uncharacterized protein</fullName>
    </submittedName>
</protein>
<reference evidence="2 3" key="1">
    <citation type="submission" date="2024-08" db="EMBL/GenBank/DDBJ databases">
        <authorList>
            <person name="Cucini C."/>
            <person name="Frati F."/>
        </authorList>
    </citation>
    <scope>NUCLEOTIDE SEQUENCE [LARGE SCALE GENOMIC DNA]</scope>
</reference>
<organism evidence="2 3">
    <name type="scientific">Orchesella dallaii</name>
    <dbReference type="NCBI Taxonomy" id="48710"/>
    <lineage>
        <taxon>Eukaryota</taxon>
        <taxon>Metazoa</taxon>
        <taxon>Ecdysozoa</taxon>
        <taxon>Arthropoda</taxon>
        <taxon>Hexapoda</taxon>
        <taxon>Collembola</taxon>
        <taxon>Entomobryomorpha</taxon>
        <taxon>Entomobryoidea</taxon>
        <taxon>Orchesellidae</taxon>
        <taxon>Orchesellinae</taxon>
        <taxon>Orchesella</taxon>
    </lineage>
</organism>
<keyword evidence="3" id="KW-1185">Reference proteome</keyword>
<gene>
    <name evidence="2" type="ORF">ODALV1_LOCUS8953</name>
</gene>
<name>A0ABP1QDN5_9HEXA</name>
<dbReference type="Proteomes" id="UP001642540">
    <property type="component" value="Unassembled WGS sequence"/>
</dbReference>
<dbReference type="EMBL" id="CAXLJM020000027">
    <property type="protein sequence ID" value="CAL8095021.1"/>
    <property type="molecule type" value="Genomic_DNA"/>
</dbReference>
<evidence type="ECO:0000256" key="1">
    <source>
        <dbReference type="SAM" id="MobiDB-lite"/>
    </source>
</evidence>
<accession>A0ABP1QDN5</accession>
<feature type="region of interest" description="Disordered" evidence="1">
    <location>
        <begin position="293"/>
        <end position="319"/>
    </location>
</feature>
<comment type="caution">
    <text evidence="2">The sequence shown here is derived from an EMBL/GenBank/DDBJ whole genome shotgun (WGS) entry which is preliminary data.</text>
</comment>
<sequence>MALHNHAIKQQFENVVRDTKILCELEPFVKKWSLDEMMPTFGMNSESESNDEDGQNETLRNIVENLKVQSVSEKLVREEIFSNVKGKLAISKSRDDRRSGLFPFRQSEEISLEDAYDQEYEKTMTALEEIEQAPAVTQNDMEDYIHGLGGKPDGPDLHKTNIREWKNIFLEQWVHLNRLSEEQKTLRKNMNMNTRKINELPCVKPKSAFQSDFIPSSANGDLLASTSPKVNLESHFVATKGNKNISTVVPVPPKRVSSPQQSQLSPFTLKPEDMKKFTSLLATQQENGMLQHENNSRVASAAPSKHKKYPKTVLPKDDSNKRLYSKCKHHGQETRQMNRMVNVDVADSQEKAVKRNTMLTREVKAGYDKIPLEVSSSSVPFVKPAHVSKFTSTLGRYKMKRSP</sequence>